<evidence type="ECO:0000259" key="8">
    <source>
        <dbReference type="PROSITE" id="PS50109"/>
    </source>
</evidence>
<keyword evidence="4" id="KW-0808">Transferase</keyword>
<protein>
    <recommendedName>
        <fullName evidence="2">histidine kinase</fullName>
        <ecNumber evidence="2">2.7.13.3</ecNumber>
    </recommendedName>
</protein>
<reference evidence="9 11" key="1">
    <citation type="submission" date="2017-12" db="EMBL/GenBank/DDBJ databases">
        <title>Genomic Encyclopedia of Type Strains, Phase III (KMG-III): the genomes of soil and plant-associated and newly described type strains.</title>
        <authorList>
            <person name="Whitman W."/>
        </authorList>
    </citation>
    <scope>NUCLEOTIDE SEQUENCE [LARGE SCALE GENOMIC DNA]</scope>
    <source>
        <strain evidence="9 11">IP-10</strain>
    </source>
</reference>
<keyword evidence="7" id="KW-0472">Membrane</keyword>
<dbReference type="EMBL" id="PJND01000009">
    <property type="protein sequence ID" value="PKW20439.1"/>
    <property type="molecule type" value="Genomic_DNA"/>
</dbReference>
<dbReference type="CDD" id="cd00075">
    <property type="entry name" value="HATPase"/>
    <property type="match status" value="1"/>
</dbReference>
<dbReference type="GO" id="GO:0016036">
    <property type="term" value="P:cellular response to phosphate starvation"/>
    <property type="evidence" value="ECO:0007669"/>
    <property type="project" value="TreeGrafter"/>
</dbReference>
<feature type="transmembrane region" description="Helical" evidence="7">
    <location>
        <begin position="210"/>
        <end position="236"/>
    </location>
</feature>
<comment type="caution">
    <text evidence="10">The sequence shown here is derived from an EMBL/GenBank/DDBJ whole genome shotgun (WGS) entry which is preliminary data.</text>
</comment>
<dbReference type="EMBL" id="RCCB01000013">
    <property type="protein sequence ID" value="RLJ23882.1"/>
    <property type="molecule type" value="Genomic_DNA"/>
</dbReference>
<dbReference type="Proteomes" id="UP000275027">
    <property type="component" value="Unassembled WGS sequence"/>
</dbReference>
<name>A0A497U160_9FLAO</name>
<evidence type="ECO:0000256" key="3">
    <source>
        <dbReference type="ARBA" id="ARBA00022553"/>
    </source>
</evidence>
<keyword evidence="11" id="KW-1185">Reference proteome</keyword>
<comment type="catalytic activity">
    <reaction evidence="1">
        <text>ATP + protein L-histidine = ADP + protein N-phospho-L-histidine.</text>
        <dbReference type="EC" id="2.7.13.3"/>
    </reaction>
</comment>
<dbReference type="InterPro" id="IPR036097">
    <property type="entry name" value="HisK_dim/P_sf"/>
</dbReference>
<sequence>MVLQSVSMKKKINLLIGFSALVLVVLSAIQYYLVKTTYEYKVEQFRSEIKAKIAKITNDYSDIDSTIFSKKDLLYKQLAENYLRDKSTRFHIKNALLQNEFKSELTRKLQEEFENEIPNLTIDFAIVLDKFVIYDATKEADTIFAEKPFIENKLYGDLASLDDAFLIRNYVGTTSGSFKKQELNSDYKLLTEDTLYVSIKNWEYIVLKRMALILIFAVFSILTLITLFVIALKALIKQKKISDIKTDFINNITHELKTPLTTLSVSAKILERKEIRENEETYNTVLGTIIRQNNRLQNLIDQVMTNSLGYEEIELHKEKVLMPDFLNSIINDFQIAYPDILIEKMLDSKKISINLDKFHLTTAITNVLENAVKYGCTNIKVKSSLEEGQFAISISDDGIGISKNKHSLLFDKFYRVEQGDLHDAKGLGLGLYYVDQIIKAHQGSIHVISDLGKGATFDLRLQVSNG</sequence>
<accession>A0A497U160</accession>
<dbReference type="InterPro" id="IPR005467">
    <property type="entry name" value="His_kinase_dom"/>
</dbReference>
<gene>
    <name evidence="9" type="ORF">B0G92_2578</name>
    <name evidence="10" type="ORF">CLV50_2587</name>
</gene>
<dbReference type="InterPro" id="IPR004358">
    <property type="entry name" value="Sig_transdc_His_kin-like_C"/>
</dbReference>
<dbReference type="Pfam" id="PF02518">
    <property type="entry name" value="HATPase_c"/>
    <property type="match status" value="1"/>
</dbReference>
<evidence type="ECO:0000256" key="1">
    <source>
        <dbReference type="ARBA" id="ARBA00000085"/>
    </source>
</evidence>
<keyword evidence="5" id="KW-0418">Kinase</keyword>
<keyword evidence="7" id="KW-1133">Transmembrane helix</keyword>
<dbReference type="SMART" id="SM00387">
    <property type="entry name" value="HATPase_c"/>
    <property type="match status" value="1"/>
</dbReference>
<reference evidence="10 12" key="2">
    <citation type="submission" date="2018-10" db="EMBL/GenBank/DDBJ databases">
        <title>Genomic Encyclopedia of Archaeal and Bacterial Type Strains, Phase II (KMG-II): from individual species to whole genera.</title>
        <authorList>
            <person name="Goeker M."/>
        </authorList>
    </citation>
    <scope>NUCLEOTIDE SEQUENCE [LARGE SCALE GENOMIC DNA]</scope>
    <source>
        <strain evidence="10 12">DSM 21886</strain>
    </source>
</reference>
<evidence type="ECO:0000313" key="11">
    <source>
        <dbReference type="Proteomes" id="UP000233767"/>
    </source>
</evidence>
<evidence type="ECO:0000313" key="9">
    <source>
        <dbReference type="EMBL" id="PKW20439.1"/>
    </source>
</evidence>
<dbReference type="InterPro" id="IPR003594">
    <property type="entry name" value="HATPase_dom"/>
</dbReference>
<evidence type="ECO:0000256" key="2">
    <source>
        <dbReference type="ARBA" id="ARBA00012438"/>
    </source>
</evidence>
<dbReference type="Gene3D" id="1.10.287.130">
    <property type="match status" value="1"/>
</dbReference>
<evidence type="ECO:0000256" key="4">
    <source>
        <dbReference type="ARBA" id="ARBA00022679"/>
    </source>
</evidence>
<evidence type="ECO:0000256" key="5">
    <source>
        <dbReference type="ARBA" id="ARBA00022777"/>
    </source>
</evidence>
<dbReference type="PRINTS" id="PR00344">
    <property type="entry name" value="BCTRLSENSOR"/>
</dbReference>
<evidence type="ECO:0000256" key="6">
    <source>
        <dbReference type="ARBA" id="ARBA00023012"/>
    </source>
</evidence>
<keyword evidence="3" id="KW-0597">Phosphoprotein</keyword>
<dbReference type="SMART" id="SM00388">
    <property type="entry name" value="HisKA"/>
    <property type="match status" value="1"/>
</dbReference>
<evidence type="ECO:0000256" key="7">
    <source>
        <dbReference type="SAM" id="Phobius"/>
    </source>
</evidence>
<keyword evidence="6" id="KW-0902">Two-component regulatory system</keyword>
<dbReference type="InterPro" id="IPR003661">
    <property type="entry name" value="HisK_dim/P_dom"/>
</dbReference>
<dbReference type="PANTHER" id="PTHR45453:SF1">
    <property type="entry name" value="PHOSPHATE REGULON SENSOR PROTEIN PHOR"/>
    <property type="match status" value="1"/>
</dbReference>
<dbReference type="SUPFAM" id="SSF47384">
    <property type="entry name" value="Homodimeric domain of signal transducing histidine kinase"/>
    <property type="match status" value="1"/>
</dbReference>
<proteinExistence type="predicted"/>
<dbReference type="InterPro" id="IPR050351">
    <property type="entry name" value="BphY/WalK/GraS-like"/>
</dbReference>
<dbReference type="SUPFAM" id="SSF55874">
    <property type="entry name" value="ATPase domain of HSP90 chaperone/DNA topoisomerase II/histidine kinase"/>
    <property type="match status" value="1"/>
</dbReference>
<dbReference type="PANTHER" id="PTHR45453">
    <property type="entry name" value="PHOSPHATE REGULON SENSOR PROTEIN PHOR"/>
    <property type="match status" value="1"/>
</dbReference>
<evidence type="ECO:0000313" key="12">
    <source>
        <dbReference type="Proteomes" id="UP000275027"/>
    </source>
</evidence>
<dbReference type="PROSITE" id="PS50109">
    <property type="entry name" value="HIS_KIN"/>
    <property type="match status" value="1"/>
</dbReference>
<evidence type="ECO:0000313" key="10">
    <source>
        <dbReference type="EMBL" id="RLJ23882.1"/>
    </source>
</evidence>
<organism evidence="10 12">
    <name type="scientific">Flavobacterium lindanitolerans</name>
    <dbReference type="NCBI Taxonomy" id="428988"/>
    <lineage>
        <taxon>Bacteria</taxon>
        <taxon>Pseudomonadati</taxon>
        <taxon>Bacteroidota</taxon>
        <taxon>Flavobacteriia</taxon>
        <taxon>Flavobacteriales</taxon>
        <taxon>Flavobacteriaceae</taxon>
        <taxon>Flavobacterium</taxon>
    </lineage>
</organism>
<dbReference type="EC" id="2.7.13.3" evidence="2"/>
<dbReference type="Pfam" id="PF00512">
    <property type="entry name" value="HisKA"/>
    <property type="match status" value="1"/>
</dbReference>
<dbReference type="Gene3D" id="3.30.565.10">
    <property type="entry name" value="Histidine kinase-like ATPase, C-terminal domain"/>
    <property type="match status" value="1"/>
</dbReference>
<feature type="transmembrane region" description="Helical" evidence="7">
    <location>
        <begin position="12"/>
        <end position="33"/>
    </location>
</feature>
<dbReference type="GO" id="GO:0005886">
    <property type="term" value="C:plasma membrane"/>
    <property type="evidence" value="ECO:0007669"/>
    <property type="project" value="TreeGrafter"/>
</dbReference>
<dbReference type="CDD" id="cd00082">
    <property type="entry name" value="HisKA"/>
    <property type="match status" value="1"/>
</dbReference>
<dbReference type="GO" id="GO:0004721">
    <property type="term" value="F:phosphoprotein phosphatase activity"/>
    <property type="evidence" value="ECO:0007669"/>
    <property type="project" value="TreeGrafter"/>
</dbReference>
<keyword evidence="7" id="KW-0812">Transmembrane</keyword>
<dbReference type="InterPro" id="IPR036890">
    <property type="entry name" value="HATPase_C_sf"/>
</dbReference>
<dbReference type="Proteomes" id="UP000233767">
    <property type="component" value="Unassembled WGS sequence"/>
</dbReference>
<feature type="domain" description="Histidine kinase" evidence="8">
    <location>
        <begin position="251"/>
        <end position="465"/>
    </location>
</feature>
<dbReference type="AlphaFoldDB" id="A0A497U160"/>
<dbReference type="GO" id="GO:0000155">
    <property type="term" value="F:phosphorelay sensor kinase activity"/>
    <property type="evidence" value="ECO:0007669"/>
    <property type="project" value="InterPro"/>
</dbReference>